<dbReference type="GO" id="GO:0000166">
    <property type="term" value="F:nucleotide binding"/>
    <property type="evidence" value="ECO:0007669"/>
    <property type="project" value="UniProtKB-KW"/>
</dbReference>
<dbReference type="InterPro" id="IPR030963">
    <property type="entry name" value="DHQ_synth_fam"/>
</dbReference>
<comment type="similarity">
    <text evidence="7">Belongs to the sugar phosphate cyclases superfamily. Dehydroquinate synthase family.</text>
</comment>
<evidence type="ECO:0000256" key="5">
    <source>
        <dbReference type="ARBA" id="ARBA00004496"/>
    </source>
</evidence>
<evidence type="ECO:0000256" key="18">
    <source>
        <dbReference type="ARBA" id="ARBA00023285"/>
    </source>
</evidence>
<dbReference type="InterPro" id="IPR050071">
    <property type="entry name" value="Dehydroquinate_synthase"/>
</dbReference>
<dbReference type="GO" id="GO:0003856">
    <property type="term" value="F:3-dehydroquinate synthase activity"/>
    <property type="evidence" value="ECO:0007669"/>
    <property type="project" value="UniProtKB-UniRule"/>
</dbReference>
<dbReference type="PANTHER" id="PTHR43622:SF7">
    <property type="entry name" value="3-DEHYDROQUINATE SYNTHASE, CHLOROPLASTIC"/>
    <property type="match status" value="1"/>
</dbReference>
<evidence type="ECO:0000256" key="11">
    <source>
        <dbReference type="ARBA" id="ARBA00022605"/>
    </source>
</evidence>
<accession>A0A098C240</accession>
<evidence type="ECO:0000256" key="6">
    <source>
        <dbReference type="ARBA" id="ARBA00004661"/>
    </source>
</evidence>
<feature type="domain" description="3-dehydroquinate synthase N-terminal" evidence="20">
    <location>
        <begin position="54"/>
        <end position="163"/>
    </location>
</feature>
<evidence type="ECO:0000256" key="13">
    <source>
        <dbReference type="ARBA" id="ARBA00022741"/>
    </source>
</evidence>
<dbReference type="PIRSF" id="PIRSF001455">
    <property type="entry name" value="DHQ_synth"/>
    <property type="match status" value="1"/>
</dbReference>
<keyword evidence="12" id="KW-0479">Metal-binding</keyword>
<dbReference type="OrthoDB" id="9806583at2"/>
<dbReference type="InterPro" id="IPR056179">
    <property type="entry name" value="DHQS_C"/>
</dbReference>
<dbReference type="Proteomes" id="UP000032417">
    <property type="component" value="Chromosome 1"/>
</dbReference>
<evidence type="ECO:0000256" key="10">
    <source>
        <dbReference type="ARBA" id="ARBA00022490"/>
    </source>
</evidence>
<evidence type="ECO:0000256" key="9">
    <source>
        <dbReference type="ARBA" id="ARBA00017684"/>
    </source>
</evidence>
<dbReference type="KEGG" id="pbt:ING2E5B_1740"/>
<protein>
    <recommendedName>
        <fullName evidence="9 19">3-dehydroquinate synthase</fullName>
        <ecNumber evidence="8 19">4.2.3.4</ecNumber>
    </recommendedName>
</protein>
<evidence type="ECO:0000256" key="16">
    <source>
        <dbReference type="ARBA" id="ARBA00023141"/>
    </source>
</evidence>
<gene>
    <name evidence="22" type="primary">aroB</name>
    <name evidence="22" type="ORF">ING2E5B_1740</name>
</gene>
<evidence type="ECO:0000256" key="14">
    <source>
        <dbReference type="ARBA" id="ARBA00022833"/>
    </source>
</evidence>
<dbReference type="Pfam" id="PF24621">
    <property type="entry name" value="DHQS_C"/>
    <property type="match status" value="1"/>
</dbReference>
<keyword evidence="15" id="KW-0520">NAD</keyword>
<dbReference type="InterPro" id="IPR016037">
    <property type="entry name" value="DHQ_synth_AroB"/>
</dbReference>
<dbReference type="InterPro" id="IPR030960">
    <property type="entry name" value="DHQS/DOIS_N"/>
</dbReference>
<dbReference type="GO" id="GO:0005737">
    <property type="term" value="C:cytoplasm"/>
    <property type="evidence" value="ECO:0007669"/>
    <property type="project" value="UniProtKB-SubCell"/>
</dbReference>
<dbReference type="GO" id="GO:0046872">
    <property type="term" value="F:metal ion binding"/>
    <property type="evidence" value="ECO:0007669"/>
    <property type="project" value="UniProtKB-KW"/>
</dbReference>
<organism evidence="22 23">
    <name type="scientific">Fermentimonas caenicola</name>
    <dbReference type="NCBI Taxonomy" id="1562970"/>
    <lineage>
        <taxon>Bacteria</taxon>
        <taxon>Pseudomonadati</taxon>
        <taxon>Bacteroidota</taxon>
        <taxon>Bacteroidia</taxon>
        <taxon>Bacteroidales</taxon>
        <taxon>Dysgonomonadaceae</taxon>
        <taxon>Fermentimonas</taxon>
    </lineage>
</organism>
<evidence type="ECO:0000256" key="4">
    <source>
        <dbReference type="ARBA" id="ARBA00003485"/>
    </source>
</evidence>
<dbReference type="STRING" id="1562970.ING2E5B_1740"/>
<sequence length="351" mass="39316">MQQIIKSDNIIEDIEKAVRSINYDKLYLLTDQNTVINCYPLIEKSRIIQEAVNISIPADDTNKTVENLCKVWRVLTEKGATRHSLLINLGGGMVTDLGGFAAATFKRGIKYINIPTTLLGAVDAAVGGKTGINFEGYKNEIGSFYPADYVIISTDFFHSLGHKGILSGYAEMIKHALIHSEADLQEILSFPLNDIDYSRLNELVFRSVGIKREIVEKDPFEKNIRKALNLGHTTAHAFESFAISKSSPILHGYAVAWGIIVELYLSHRLCGFPKDKLQETVRFIQQNYGAFDITCDNYEQLYEITGHDKKNQGGIINFTLLSDTGTVQIDQTADKELFFEALDFYRDSVGL</sequence>
<keyword evidence="14" id="KW-0862">Zinc</keyword>
<dbReference type="GO" id="GO:0009423">
    <property type="term" value="P:chorismate biosynthetic process"/>
    <property type="evidence" value="ECO:0007669"/>
    <property type="project" value="UniProtKB-UniRule"/>
</dbReference>
<dbReference type="SUPFAM" id="SSF56796">
    <property type="entry name" value="Dehydroquinate synthase-like"/>
    <property type="match status" value="1"/>
</dbReference>
<dbReference type="AlphaFoldDB" id="A0A098C240"/>
<evidence type="ECO:0000313" key="23">
    <source>
        <dbReference type="Proteomes" id="UP000032417"/>
    </source>
</evidence>
<dbReference type="Pfam" id="PF01761">
    <property type="entry name" value="DHQ_synthase"/>
    <property type="match status" value="1"/>
</dbReference>
<feature type="domain" description="3-dehydroquinate synthase C-terminal" evidence="21">
    <location>
        <begin position="168"/>
        <end position="311"/>
    </location>
</feature>
<comment type="function">
    <text evidence="4">Catalyzes the conversion of 3-deoxy-D-arabino-heptulosonate 7-phosphate (DAHP) to dehydroquinate (DHQ).</text>
</comment>
<reference evidence="22 23" key="1">
    <citation type="submission" date="2014-08" db="EMBL/GenBank/DDBJ databases">
        <authorList>
            <person name="Wibberg D."/>
        </authorList>
    </citation>
    <scope>NUCLEOTIDE SEQUENCE [LARGE SCALE GENOMIC DNA]</scope>
    <source>
        <strain evidence="23">ING2-E5B</strain>
    </source>
</reference>
<dbReference type="HOGENOM" id="CLU_001201_0_1_10"/>
<keyword evidence="16" id="KW-0057">Aromatic amino acid biosynthesis</keyword>
<comment type="catalytic activity">
    <reaction evidence="1">
        <text>7-phospho-2-dehydro-3-deoxy-D-arabino-heptonate = 3-dehydroquinate + phosphate</text>
        <dbReference type="Rhea" id="RHEA:21968"/>
        <dbReference type="ChEBI" id="CHEBI:32364"/>
        <dbReference type="ChEBI" id="CHEBI:43474"/>
        <dbReference type="ChEBI" id="CHEBI:58394"/>
        <dbReference type="EC" id="4.2.3.4"/>
    </reaction>
</comment>
<keyword evidence="23" id="KW-1185">Reference proteome</keyword>
<dbReference type="EMBL" id="LN515532">
    <property type="protein sequence ID" value="CEA16486.1"/>
    <property type="molecule type" value="Genomic_DNA"/>
</dbReference>
<evidence type="ECO:0000313" key="22">
    <source>
        <dbReference type="EMBL" id="CEA16486.1"/>
    </source>
</evidence>
<keyword evidence="10" id="KW-0963">Cytoplasm</keyword>
<dbReference type="GO" id="GO:0009073">
    <property type="term" value="P:aromatic amino acid family biosynthetic process"/>
    <property type="evidence" value="ECO:0007669"/>
    <property type="project" value="UniProtKB-KW"/>
</dbReference>
<dbReference type="Gene3D" id="1.20.1090.10">
    <property type="entry name" value="Dehydroquinate synthase-like - alpha domain"/>
    <property type="match status" value="1"/>
</dbReference>
<evidence type="ECO:0000256" key="7">
    <source>
        <dbReference type="ARBA" id="ARBA00005412"/>
    </source>
</evidence>
<comment type="pathway">
    <text evidence="6">Metabolic intermediate biosynthesis; chorismate biosynthesis; chorismate from D-erythrose 4-phosphate and phosphoenolpyruvate: step 2/7.</text>
</comment>
<comment type="cofactor">
    <cofactor evidence="3">
        <name>Co(2+)</name>
        <dbReference type="ChEBI" id="CHEBI:48828"/>
    </cofactor>
</comment>
<evidence type="ECO:0000256" key="17">
    <source>
        <dbReference type="ARBA" id="ARBA00023239"/>
    </source>
</evidence>
<dbReference type="PANTHER" id="PTHR43622">
    <property type="entry name" value="3-DEHYDROQUINATE SYNTHASE"/>
    <property type="match status" value="1"/>
</dbReference>
<dbReference type="GO" id="GO:0008652">
    <property type="term" value="P:amino acid biosynthetic process"/>
    <property type="evidence" value="ECO:0007669"/>
    <property type="project" value="UniProtKB-KW"/>
</dbReference>
<proteinExistence type="inferred from homology"/>
<name>A0A098C240_9BACT</name>
<evidence type="ECO:0000256" key="19">
    <source>
        <dbReference type="NCBIfam" id="TIGR01357"/>
    </source>
</evidence>
<keyword evidence="18" id="KW-0170">Cobalt</keyword>
<evidence type="ECO:0000256" key="15">
    <source>
        <dbReference type="ARBA" id="ARBA00023027"/>
    </source>
</evidence>
<comment type="cofactor">
    <cofactor evidence="2">
        <name>NAD(+)</name>
        <dbReference type="ChEBI" id="CHEBI:57540"/>
    </cofactor>
</comment>
<keyword evidence="11" id="KW-0028">Amino-acid biosynthesis</keyword>
<evidence type="ECO:0000256" key="2">
    <source>
        <dbReference type="ARBA" id="ARBA00001911"/>
    </source>
</evidence>
<comment type="subcellular location">
    <subcellularLocation>
        <location evidence="5">Cytoplasm</location>
    </subcellularLocation>
</comment>
<dbReference type="PATRIC" id="fig|1562970.3.peg.1727"/>
<evidence type="ECO:0000256" key="12">
    <source>
        <dbReference type="ARBA" id="ARBA00022723"/>
    </source>
</evidence>
<keyword evidence="17 22" id="KW-0456">Lyase</keyword>
<dbReference type="Gene3D" id="3.40.50.1970">
    <property type="match status" value="1"/>
</dbReference>
<evidence type="ECO:0000256" key="3">
    <source>
        <dbReference type="ARBA" id="ARBA00001941"/>
    </source>
</evidence>
<keyword evidence="13" id="KW-0547">Nucleotide-binding</keyword>
<evidence type="ECO:0000256" key="1">
    <source>
        <dbReference type="ARBA" id="ARBA00001393"/>
    </source>
</evidence>
<evidence type="ECO:0000259" key="21">
    <source>
        <dbReference type="Pfam" id="PF24621"/>
    </source>
</evidence>
<dbReference type="EC" id="4.2.3.4" evidence="8 19"/>
<dbReference type="CDD" id="cd08195">
    <property type="entry name" value="DHQS"/>
    <property type="match status" value="1"/>
</dbReference>
<evidence type="ECO:0000259" key="20">
    <source>
        <dbReference type="Pfam" id="PF01761"/>
    </source>
</evidence>
<evidence type="ECO:0000256" key="8">
    <source>
        <dbReference type="ARBA" id="ARBA00013031"/>
    </source>
</evidence>
<dbReference type="NCBIfam" id="TIGR01357">
    <property type="entry name" value="aroB"/>
    <property type="match status" value="1"/>
</dbReference>